<dbReference type="Proteomes" id="UP001210211">
    <property type="component" value="Unassembled WGS sequence"/>
</dbReference>
<comment type="caution">
    <text evidence="4">The sequence shown here is derived from an EMBL/GenBank/DDBJ whole genome shotgun (WGS) entry which is preliminary data.</text>
</comment>
<feature type="coiled-coil region" evidence="1">
    <location>
        <begin position="620"/>
        <end position="657"/>
    </location>
</feature>
<name>A0AAD5ZCH1_9POAL</name>
<dbReference type="EMBL" id="JAMRDG010000002">
    <property type="protein sequence ID" value="KAJ3690809.1"/>
    <property type="molecule type" value="Genomic_DNA"/>
</dbReference>
<dbReference type="InterPro" id="IPR006868">
    <property type="entry name" value="DUF630"/>
</dbReference>
<evidence type="ECO:0000313" key="4">
    <source>
        <dbReference type="EMBL" id="KAJ3690809.1"/>
    </source>
</evidence>
<proteinExistence type="predicted"/>
<accession>A0AAD5ZCH1</accession>
<feature type="domain" description="DUF630" evidence="3">
    <location>
        <begin position="20"/>
        <end position="67"/>
    </location>
</feature>
<gene>
    <name evidence="4" type="ORF">LUZ61_019973</name>
</gene>
<protein>
    <recommendedName>
        <fullName evidence="6">DUF632 domain-containing protein</fullName>
    </recommendedName>
</protein>
<dbReference type="PANTHER" id="PTHR21450">
    <property type="entry name" value="PROTEIN ALTERED PHOSPHATE STARVATION RESPONSE 1"/>
    <property type="match status" value="1"/>
</dbReference>
<reference evidence="4 5" key="1">
    <citation type="journal article" date="2022" name="Cell">
        <title>Repeat-based holocentromeres influence genome architecture and karyotype evolution.</title>
        <authorList>
            <person name="Hofstatter P.G."/>
            <person name="Thangavel G."/>
            <person name="Lux T."/>
            <person name="Neumann P."/>
            <person name="Vondrak T."/>
            <person name="Novak P."/>
            <person name="Zhang M."/>
            <person name="Costa L."/>
            <person name="Castellani M."/>
            <person name="Scott A."/>
            <person name="Toegelov H."/>
            <person name="Fuchs J."/>
            <person name="Mata-Sucre Y."/>
            <person name="Dias Y."/>
            <person name="Vanzela A.L.L."/>
            <person name="Huettel B."/>
            <person name="Almeida C.C.S."/>
            <person name="Simkova H."/>
            <person name="Souza G."/>
            <person name="Pedrosa-Harand A."/>
            <person name="Macas J."/>
            <person name="Mayer K.F.X."/>
            <person name="Houben A."/>
            <person name="Marques A."/>
        </authorList>
    </citation>
    <scope>NUCLEOTIDE SEQUENCE [LARGE SCALE GENOMIC DNA]</scope>
    <source>
        <strain evidence="4">RhyTen1mFocal</strain>
    </source>
</reference>
<evidence type="ECO:0008006" key="6">
    <source>
        <dbReference type="Google" id="ProtNLM"/>
    </source>
</evidence>
<evidence type="ECO:0000313" key="5">
    <source>
        <dbReference type="Proteomes" id="UP001210211"/>
    </source>
</evidence>
<evidence type="ECO:0000259" key="2">
    <source>
        <dbReference type="Pfam" id="PF04782"/>
    </source>
</evidence>
<sequence length="717" mass="81080">MGNCAATRLAGAGLGLGCSDSDDPVSLCRERKRLIKSAVAHRRALSYAHADYIDSLHSVATALDLFILRHSAPAPILITLPPSSPTKIEALTFHTDEPQKIKEVAKEEKEEKVKETEVVKEETEIGCGYFFEEESEMSQMTMPSPPPSTGANGFEGWDFFNPFYGFQTGVQTGLQTDSGFCKGSNEEEEEALRAVREKEGIPELEEAEPEAREVEMEKKVVMSFEEEEKGMGIGEGCNGGVVMEEKALEVSELSINGRELLEALKDVCDLFFRAYHSGKDISRMLEVTRKEPLSGIDEAKESQSKVMRITWHRSPSSLSSSSYRSHNSSWTDSNSKSDIFEEYGGSMTSGSHSQTLGRLYAWEKKLYDEVKAGDKTRQAYEKKCLQLRNQDVRGADLNSTDKTRNGVRDLYSRILVALRAVESISEKIQKLRDEELQPQLVELLQGLARNWKEMLDSHETQKEIMFAVNCFTCPAYGKFSNDAQRHATLKLEAEIRNWRSCFSSYISAQRDYIEALNGWLSKFISPDPAYYAKSKNGVPPLALMCNEWVVGFGKLPNKPVLGSIRNFVRSVRVLWIKQGEEQQQKRKVDNLAKEIDKKLYAFKRAENRILETKLLEYKPETDAKQRLEHLAERKEMLNNLKKRLESEKSRHHDCMRETHDVTLNGFKIGLAGIFESLTDFSKDSLSLYNGLLANMEKSKEFEKIEAAHVEGLNVNSS</sequence>
<organism evidence="4 5">
    <name type="scientific">Rhynchospora tenuis</name>
    <dbReference type="NCBI Taxonomy" id="198213"/>
    <lineage>
        <taxon>Eukaryota</taxon>
        <taxon>Viridiplantae</taxon>
        <taxon>Streptophyta</taxon>
        <taxon>Embryophyta</taxon>
        <taxon>Tracheophyta</taxon>
        <taxon>Spermatophyta</taxon>
        <taxon>Magnoliopsida</taxon>
        <taxon>Liliopsida</taxon>
        <taxon>Poales</taxon>
        <taxon>Cyperaceae</taxon>
        <taxon>Cyperoideae</taxon>
        <taxon>Rhynchosporeae</taxon>
        <taxon>Rhynchospora</taxon>
    </lineage>
</organism>
<evidence type="ECO:0000256" key="1">
    <source>
        <dbReference type="SAM" id="Coils"/>
    </source>
</evidence>
<dbReference type="Pfam" id="PF04783">
    <property type="entry name" value="DUF630"/>
    <property type="match status" value="1"/>
</dbReference>
<dbReference type="PANTHER" id="PTHR21450:SF17">
    <property type="entry name" value="OS09G0542500 PROTEIN"/>
    <property type="match status" value="1"/>
</dbReference>
<keyword evidence="5" id="KW-1185">Reference proteome</keyword>
<evidence type="ECO:0000259" key="3">
    <source>
        <dbReference type="Pfam" id="PF04783"/>
    </source>
</evidence>
<keyword evidence="1" id="KW-0175">Coiled coil</keyword>
<dbReference type="AlphaFoldDB" id="A0AAD5ZCH1"/>
<feature type="domain" description="DUF632" evidence="2">
    <location>
        <begin position="260"/>
        <end position="572"/>
    </location>
</feature>
<dbReference type="InterPro" id="IPR006867">
    <property type="entry name" value="DUF632"/>
</dbReference>
<dbReference type="Pfam" id="PF04782">
    <property type="entry name" value="DUF632"/>
    <property type="match status" value="1"/>
</dbReference>